<dbReference type="PANTHER" id="PTHR10194:SF60">
    <property type="entry name" value="RAS GTPASE-ACTIVATING PROTEIN RASKOL"/>
    <property type="match status" value="1"/>
</dbReference>
<keyword evidence="1" id="KW-0343">GTPase activation</keyword>
<gene>
    <name evidence="4" type="primary">RASA1</name>
    <name evidence="4" type="ORF">GGI19_005255</name>
</gene>
<dbReference type="GO" id="GO:0005096">
    <property type="term" value="F:GTPase activator activity"/>
    <property type="evidence" value="ECO:0007669"/>
    <property type="project" value="UniProtKB-KW"/>
</dbReference>
<evidence type="ECO:0000256" key="2">
    <source>
        <dbReference type="SAM" id="MobiDB-lite"/>
    </source>
</evidence>
<dbReference type="SUPFAM" id="SSF48350">
    <property type="entry name" value="GTPase activation domain, GAP"/>
    <property type="match status" value="1"/>
</dbReference>
<dbReference type="InterPro" id="IPR001936">
    <property type="entry name" value="RasGAP_dom"/>
</dbReference>
<protein>
    <submittedName>
        <fullName evidence="4">Ras GTPase-activating protein 1</fullName>
    </submittedName>
</protein>
<evidence type="ECO:0000256" key="1">
    <source>
        <dbReference type="ARBA" id="ARBA00022468"/>
    </source>
</evidence>
<dbReference type="OrthoDB" id="775356at2759"/>
<evidence type="ECO:0000259" key="3">
    <source>
        <dbReference type="PROSITE" id="PS50018"/>
    </source>
</evidence>
<evidence type="ECO:0000313" key="5">
    <source>
        <dbReference type="Proteomes" id="UP001140011"/>
    </source>
</evidence>
<dbReference type="SMART" id="SM00323">
    <property type="entry name" value="RasGAP"/>
    <property type="match status" value="1"/>
</dbReference>
<reference evidence="4" key="1">
    <citation type="submission" date="2022-07" db="EMBL/GenBank/DDBJ databases">
        <title>Phylogenomic reconstructions and comparative analyses of Kickxellomycotina fungi.</title>
        <authorList>
            <person name="Reynolds N.K."/>
            <person name="Stajich J.E."/>
            <person name="Barry K."/>
            <person name="Grigoriev I.V."/>
            <person name="Crous P."/>
            <person name="Smith M.E."/>
        </authorList>
    </citation>
    <scope>NUCLEOTIDE SEQUENCE</scope>
    <source>
        <strain evidence="4">BCRC 34297</strain>
    </source>
</reference>
<feature type="compositionally biased region" description="Polar residues" evidence="2">
    <location>
        <begin position="800"/>
        <end position="814"/>
    </location>
</feature>
<dbReference type="AlphaFoldDB" id="A0A9W8L7N9"/>
<feature type="region of interest" description="Disordered" evidence="2">
    <location>
        <begin position="397"/>
        <end position="416"/>
    </location>
</feature>
<keyword evidence="5" id="KW-1185">Reference proteome</keyword>
<feature type="domain" description="Ras-GAP" evidence="3">
    <location>
        <begin position="484"/>
        <end position="683"/>
    </location>
</feature>
<accession>A0A9W8L7N9</accession>
<dbReference type="InterPro" id="IPR039360">
    <property type="entry name" value="Ras_GTPase"/>
</dbReference>
<organism evidence="4 5">
    <name type="scientific">Coemansia pectinata</name>
    <dbReference type="NCBI Taxonomy" id="1052879"/>
    <lineage>
        <taxon>Eukaryota</taxon>
        <taxon>Fungi</taxon>
        <taxon>Fungi incertae sedis</taxon>
        <taxon>Zoopagomycota</taxon>
        <taxon>Kickxellomycotina</taxon>
        <taxon>Kickxellomycetes</taxon>
        <taxon>Kickxellales</taxon>
        <taxon>Kickxellaceae</taxon>
        <taxon>Coemansia</taxon>
    </lineage>
</organism>
<dbReference type="Gene3D" id="1.10.506.10">
    <property type="entry name" value="GTPase Activation - p120gap, domain 1"/>
    <property type="match status" value="2"/>
</dbReference>
<dbReference type="Pfam" id="PF00616">
    <property type="entry name" value="RasGAP"/>
    <property type="match status" value="1"/>
</dbReference>
<feature type="region of interest" description="Disordered" evidence="2">
    <location>
        <begin position="800"/>
        <end position="819"/>
    </location>
</feature>
<name>A0A9W8L7N9_9FUNG</name>
<dbReference type="PROSITE" id="PS50018">
    <property type="entry name" value="RAS_GTPASE_ACTIV_2"/>
    <property type="match status" value="1"/>
</dbReference>
<evidence type="ECO:0000313" key="4">
    <source>
        <dbReference type="EMBL" id="KAJ2750175.1"/>
    </source>
</evidence>
<sequence length="923" mass="99443">MPQRLPSDPDVRILTTGVLYVRVHKNCGARRLVPHALAPGAEWQPHIAVLSECAGYVSLLLYDVDGALVAEIAEIEVCGLLVYDIQPDDESLFGNSFGFHIDLGSAPLHSASFHKRPDSAQSAVNSLSSKSPAVARSGRRGNNCQSVIVDGRKQTSEKASAIRARQRSKSLSYAASLGYQNTSDTVDSHNSQAIADSVQATNNNSSCTSTPPVVYFAAMQAGERNNWIAWLRMYAVKPYSDPIPQPLGFTTHVPLTSRVERCLWINICEIHGLSQTPNVASMLVVNGHPLAQSSVVPDPSQARLSSSAFFFGGLSPIQHSVCVLVCNMDSEDRTPISLLGYSQVPVSSLCRGSTYDGWFPLLYGDIPTSDRHLGAYLPLAGNVVPAPRRTTIKRTDTCKSPGRTKQRKGTSPIAGEQDRIESHCGITDILAPPSMPFRSGDVHMQLWYEELVILAPPFYVSVVAVLFEEHPTLVTDLVTIVPKSTDWLVETMTKIALSNNHAVSWIVEIVRHELEVQAVHDPALVFRGASIATRAVDALMKVTGLSFVDHMIGDIVRDVVNNNYKCEVDPAKLQPGECIEEHWQTLAHLLEALWEGIESGVSCCPPIMRQTFAGIRRAASIFYSEHGAFEQVRYSCISGFIFLRLLCPAMLAPKSFGLVGRHPCASSLRVLTLMAKGIQCTANLTDFALKEPYMQPMNLFVQRCTPKLKRFIDDIANDAAASSCEGVGVPDSEVIDGQSSSGSGGTELLVIDRERELAALCALVSSSSSAIQTAIAAGKHQHFVDTCPASPTAVTATYPSVPRQPSISSSTNTLLGGDGSPSKLAVDTHSLANHKVVSTTATAADASVLASREEQAETSVTATDISPTGTAVELLSAADSTRALQKLLHVCGIVQSCVNACKEYAEEPVVESPHSPTESLPWQ</sequence>
<proteinExistence type="predicted"/>
<dbReference type="EMBL" id="JANBUH010000614">
    <property type="protein sequence ID" value="KAJ2750175.1"/>
    <property type="molecule type" value="Genomic_DNA"/>
</dbReference>
<dbReference type="InterPro" id="IPR008936">
    <property type="entry name" value="Rho_GTPase_activation_prot"/>
</dbReference>
<dbReference type="PANTHER" id="PTHR10194">
    <property type="entry name" value="RAS GTPASE-ACTIVATING PROTEINS"/>
    <property type="match status" value="1"/>
</dbReference>
<dbReference type="Proteomes" id="UP001140011">
    <property type="component" value="Unassembled WGS sequence"/>
</dbReference>
<comment type="caution">
    <text evidence="4">The sequence shown here is derived from an EMBL/GenBank/DDBJ whole genome shotgun (WGS) entry which is preliminary data.</text>
</comment>